<dbReference type="EMBL" id="JAAHFQ010000039">
    <property type="protein sequence ID" value="NER26626.1"/>
    <property type="molecule type" value="Genomic_DNA"/>
</dbReference>
<evidence type="ECO:0000256" key="2">
    <source>
        <dbReference type="ARBA" id="ARBA00022525"/>
    </source>
</evidence>
<name>A0A6B3MYV6_9CYAN</name>
<dbReference type="PROSITE" id="PS00330">
    <property type="entry name" value="HEMOLYSIN_CALCIUM"/>
    <property type="match status" value="1"/>
</dbReference>
<dbReference type="SUPFAM" id="SSF51120">
    <property type="entry name" value="beta-Roll"/>
    <property type="match status" value="1"/>
</dbReference>
<dbReference type="GO" id="GO:0005576">
    <property type="term" value="C:extracellular region"/>
    <property type="evidence" value="ECO:0007669"/>
    <property type="project" value="UniProtKB-SubCell"/>
</dbReference>
<evidence type="ECO:0000313" key="3">
    <source>
        <dbReference type="EMBL" id="NER26626.1"/>
    </source>
</evidence>
<accession>A0A6B3MYV6</accession>
<dbReference type="InterPro" id="IPR019960">
    <property type="entry name" value="T1SS_VCA0849"/>
</dbReference>
<organism evidence="3">
    <name type="scientific">Symploca sp. SIO1C4</name>
    <dbReference type="NCBI Taxonomy" id="2607765"/>
    <lineage>
        <taxon>Bacteria</taxon>
        <taxon>Bacillati</taxon>
        <taxon>Cyanobacteriota</taxon>
        <taxon>Cyanophyceae</taxon>
        <taxon>Coleofasciculales</taxon>
        <taxon>Coleofasciculaceae</taxon>
        <taxon>Symploca</taxon>
    </lineage>
</organism>
<evidence type="ECO:0000256" key="1">
    <source>
        <dbReference type="ARBA" id="ARBA00004613"/>
    </source>
</evidence>
<comment type="caution">
    <text evidence="3">The sequence shown here is derived from an EMBL/GenBank/DDBJ whole genome shotgun (WGS) entry which is preliminary data.</text>
</comment>
<dbReference type="Pfam" id="PF00353">
    <property type="entry name" value="HemolysinCabind"/>
    <property type="match status" value="1"/>
</dbReference>
<comment type="subcellular location">
    <subcellularLocation>
        <location evidence="1">Secreted</location>
    </subcellularLocation>
</comment>
<gene>
    <name evidence="3" type="ORF">F6J89_03090</name>
</gene>
<protein>
    <submittedName>
        <fullName evidence="3">Type I secretion C-terminal target domain-containing protein</fullName>
    </submittedName>
</protein>
<dbReference type="PANTHER" id="PTHR38340:SF1">
    <property type="entry name" value="S-LAYER PROTEIN"/>
    <property type="match status" value="1"/>
</dbReference>
<dbReference type="PANTHER" id="PTHR38340">
    <property type="entry name" value="S-LAYER PROTEIN"/>
    <property type="match status" value="1"/>
</dbReference>
<sequence>MSISVANCLEAVMEINGTQEADYLTGTNASDLIQGGQGRDIIDAGNGDDTLFGGLDGDILTGGMGSDDFLFKSFNERTDIITDFSVSEDRIILVQVFAQLEDQGNSPLIDQYLQFVQSGSSTRIQIDPDGLGTAPSRTIAIVLNSNASDLVVGGNVVI</sequence>
<dbReference type="NCBIfam" id="TIGR03661">
    <property type="entry name" value="T1SS_VCA0849"/>
    <property type="match status" value="1"/>
</dbReference>
<dbReference type="GO" id="GO:0005509">
    <property type="term" value="F:calcium ion binding"/>
    <property type="evidence" value="ECO:0007669"/>
    <property type="project" value="InterPro"/>
</dbReference>
<dbReference type="InterPro" id="IPR001343">
    <property type="entry name" value="Hemolysn_Ca-bd"/>
</dbReference>
<dbReference type="InterPro" id="IPR011049">
    <property type="entry name" value="Serralysin-like_metalloprot_C"/>
</dbReference>
<dbReference type="InterPro" id="IPR018511">
    <property type="entry name" value="Hemolysin-typ_Ca-bd_CS"/>
</dbReference>
<dbReference type="PRINTS" id="PR00313">
    <property type="entry name" value="CABNDNGRPT"/>
</dbReference>
<keyword evidence="2" id="KW-0964">Secreted</keyword>
<reference evidence="3" key="1">
    <citation type="submission" date="2019-11" db="EMBL/GenBank/DDBJ databases">
        <title>Genomic insights into an expanded diversity of filamentous marine cyanobacteria reveals the extraordinary biosynthetic potential of Moorea and Okeania.</title>
        <authorList>
            <person name="Ferreira Leao T."/>
            <person name="Wang M."/>
            <person name="Moss N."/>
            <person name="Da Silva R."/>
            <person name="Sanders J."/>
            <person name="Nurk S."/>
            <person name="Gurevich A."/>
            <person name="Humphrey G."/>
            <person name="Reher R."/>
            <person name="Zhu Q."/>
            <person name="Belda-Ferre P."/>
            <person name="Glukhov E."/>
            <person name="Rex R."/>
            <person name="Dorrestein P.C."/>
            <person name="Knight R."/>
            <person name="Pevzner P."/>
            <person name="Gerwick W.H."/>
            <person name="Gerwick L."/>
        </authorList>
    </citation>
    <scope>NUCLEOTIDE SEQUENCE</scope>
    <source>
        <strain evidence="3">SIO1C4</strain>
    </source>
</reference>
<dbReference type="AlphaFoldDB" id="A0A6B3MYV6"/>
<dbReference type="InterPro" id="IPR050557">
    <property type="entry name" value="RTX_toxin/Mannuronan_C5-epim"/>
</dbReference>
<dbReference type="Gene3D" id="2.150.10.10">
    <property type="entry name" value="Serralysin-like metalloprotease, C-terminal"/>
    <property type="match status" value="1"/>
</dbReference>
<proteinExistence type="predicted"/>